<organism evidence="2 3">
    <name type="scientific">Streptomyces lacrimifluminis</name>
    <dbReference type="NCBI Taxonomy" id="1500077"/>
    <lineage>
        <taxon>Bacteria</taxon>
        <taxon>Bacillati</taxon>
        <taxon>Actinomycetota</taxon>
        <taxon>Actinomycetes</taxon>
        <taxon>Kitasatosporales</taxon>
        <taxon>Streptomycetaceae</taxon>
        <taxon>Streptomyces</taxon>
    </lineage>
</organism>
<evidence type="ECO:0000313" key="2">
    <source>
        <dbReference type="EMBL" id="GGJ22805.1"/>
    </source>
</evidence>
<dbReference type="RefSeq" id="WP_189146822.1">
    <property type="nucleotide sequence ID" value="NZ_BAABER010000001.1"/>
</dbReference>
<accession>A0A917NS84</accession>
<reference evidence="2" key="2">
    <citation type="submission" date="2020-09" db="EMBL/GenBank/DDBJ databases">
        <authorList>
            <person name="Sun Q."/>
            <person name="Zhou Y."/>
        </authorList>
    </citation>
    <scope>NUCLEOTIDE SEQUENCE</scope>
    <source>
        <strain evidence="2">CGMCC 4.7272</strain>
    </source>
</reference>
<dbReference type="EMBL" id="BMMU01000004">
    <property type="protein sequence ID" value="GGJ22805.1"/>
    <property type="molecule type" value="Genomic_DNA"/>
</dbReference>
<keyword evidence="1" id="KW-0812">Transmembrane</keyword>
<dbReference type="AlphaFoldDB" id="A0A917NS84"/>
<gene>
    <name evidence="2" type="ORF">GCM10012282_19110</name>
</gene>
<keyword evidence="1" id="KW-0472">Membrane</keyword>
<keyword evidence="3" id="KW-1185">Reference proteome</keyword>
<keyword evidence="1" id="KW-1133">Transmembrane helix</keyword>
<feature type="transmembrane region" description="Helical" evidence="1">
    <location>
        <begin position="105"/>
        <end position="123"/>
    </location>
</feature>
<feature type="transmembrane region" description="Helical" evidence="1">
    <location>
        <begin position="6"/>
        <end position="24"/>
    </location>
</feature>
<proteinExistence type="predicted"/>
<name>A0A917NS84_9ACTN</name>
<reference evidence="2" key="1">
    <citation type="journal article" date="2014" name="Int. J. Syst. Evol. Microbiol.">
        <title>Complete genome sequence of Corynebacterium casei LMG S-19264T (=DSM 44701T), isolated from a smear-ripened cheese.</title>
        <authorList>
            <consortium name="US DOE Joint Genome Institute (JGI-PGF)"/>
            <person name="Walter F."/>
            <person name="Albersmeier A."/>
            <person name="Kalinowski J."/>
            <person name="Ruckert C."/>
        </authorList>
    </citation>
    <scope>NUCLEOTIDE SEQUENCE</scope>
    <source>
        <strain evidence="2">CGMCC 4.7272</strain>
    </source>
</reference>
<feature type="transmembrane region" description="Helical" evidence="1">
    <location>
        <begin position="135"/>
        <end position="156"/>
    </location>
</feature>
<evidence type="ECO:0000313" key="3">
    <source>
        <dbReference type="Proteomes" id="UP000625682"/>
    </source>
</evidence>
<comment type="caution">
    <text evidence="2">The sequence shown here is derived from an EMBL/GenBank/DDBJ whole genome shotgun (WGS) entry which is preliminary data.</text>
</comment>
<dbReference type="Proteomes" id="UP000625682">
    <property type="component" value="Unassembled WGS sequence"/>
</dbReference>
<protein>
    <submittedName>
        <fullName evidence="2">Uncharacterized protein</fullName>
    </submittedName>
</protein>
<sequence>MNYVTFGGVTVGLCILGYQLMTWWPGRKPLMKDPVKHASKLLPWLAAWCYGCLTALGIGGLIGTASSSVLGLSNWLGDAALVWGVGESVGQQAGAKTFVPLSSPGAALVLIATVVFVAAVKKAGEETSGQLKRGAWCGITLGTSAGVAGFAAVPLAQAANWLGGTVYTAVV</sequence>
<evidence type="ECO:0000256" key="1">
    <source>
        <dbReference type="SAM" id="Phobius"/>
    </source>
</evidence>
<feature type="transmembrane region" description="Helical" evidence="1">
    <location>
        <begin position="45"/>
        <end position="65"/>
    </location>
</feature>